<dbReference type="HOGENOM" id="CLU_091705_2_0_12"/>
<dbReference type="AlphaFoldDB" id="I4BAK8"/>
<dbReference type="SUPFAM" id="SSF54523">
    <property type="entry name" value="Pili subunits"/>
    <property type="match status" value="1"/>
</dbReference>
<dbReference type="STRING" id="869212.Turpa_3681"/>
<evidence type="ECO:0000259" key="2">
    <source>
        <dbReference type="Pfam" id="PF08334"/>
    </source>
</evidence>
<gene>
    <name evidence="3" type="ordered locus">Turpa_3681</name>
</gene>
<dbReference type="KEGG" id="tpx:Turpa_3681"/>
<feature type="domain" description="Type II secretion system protein GspG C-terminal" evidence="2">
    <location>
        <begin position="51"/>
        <end position="139"/>
    </location>
</feature>
<evidence type="ECO:0000313" key="3">
    <source>
        <dbReference type="EMBL" id="AFM14315.1"/>
    </source>
</evidence>
<organism evidence="3 4">
    <name type="scientific">Turneriella parva (strain ATCC BAA-1111 / DSM 21527 / NCTC 11395 / H)</name>
    <name type="common">Leptospira parva</name>
    <dbReference type="NCBI Taxonomy" id="869212"/>
    <lineage>
        <taxon>Bacteria</taxon>
        <taxon>Pseudomonadati</taxon>
        <taxon>Spirochaetota</taxon>
        <taxon>Spirochaetia</taxon>
        <taxon>Leptospirales</taxon>
        <taxon>Leptospiraceae</taxon>
        <taxon>Turneriella</taxon>
    </lineage>
</organism>
<dbReference type="Gene3D" id="3.30.700.10">
    <property type="entry name" value="Glycoprotein, Type 4 Pilin"/>
    <property type="match status" value="1"/>
</dbReference>
<name>I4BAK8_TURPD</name>
<dbReference type="GO" id="GO:0015628">
    <property type="term" value="P:protein secretion by the type II secretion system"/>
    <property type="evidence" value="ECO:0007669"/>
    <property type="project" value="InterPro"/>
</dbReference>
<dbReference type="OrthoDB" id="9795612at2"/>
<protein>
    <submittedName>
        <fullName evidence="3">Type II secretion system protein G (GspG)</fullName>
    </submittedName>
</protein>
<dbReference type="InterPro" id="IPR012902">
    <property type="entry name" value="N_methyl_site"/>
</dbReference>
<keyword evidence="4" id="KW-1185">Reference proteome</keyword>
<evidence type="ECO:0000256" key="1">
    <source>
        <dbReference type="SAM" id="Phobius"/>
    </source>
</evidence>
<feature type="transmembrane region" description="Helical" evidence="1">
    <location>
        <begin position="12"/>
        <end position="35"/>
    </location>
</feature>
<evidence type="ECO:0000313" key="4">
    <source>
        <dbReference type="Proteomes" id="UP000006048"/>
    </source>
</evidence>
<dbReference type="GO" id="GO:0015627">
    <property type="term" value="C:type II protein secretion system complex"/>
    <property type="evidence" value="ECO:0007669"/>
    <property type="project" value="InterPro"/>
</dbReference>
<accession>I4BAK8</accession>
<dbReference type="InterPro" id="IPR010054">
    <property type="entry name" value="Type2_sec_GspG"/>
</dbReference>
<dbReference type="PROSITE" id="PS00409">
    <property type="entry name" value="PROKAR_NTER_METHYL"/>
    <property type="match status" value="1"/>
</dbReference>
<dbReference type="Pfam" id="PF08334">
    <property type="entry name" value="T2SSG"/>
    <property type="match status" value="1"/>
</dbReference>
<keyword evidence="1" id="KW-1133">Transmembrane helix</keyword>
<keyword evidence="1" id="KW-0472">Membrane</keyword>
<dbReference type="Proteomes" id="UP000006048">
    <property type="component" value="Chromosome"/>
</dbReference>
<dbReference type="EMBL" id="CP002959">
    <property type="protein sequence ID" value="AFM14315.1"/>
    <property type="molecule type" value="Genomic_DNA"/>
</dbReference>
<proteinExistence type="predicted"/>
<sequence>MRILKARKRSGFTLIELLVVIAILGGLMTVLFVSLGDNKAKANKGQNKLAMNTDYFSIVNALDEFKAKAGRYPNADEGLEALVRQPSGVQNWDGPYLKKVPVDPYGTPYRYNITGSKFSVISLGADGREGGEKDDADVDLSTLMDR</sequence>
<dbReference type="RefSeq" id="WP_014804792.1">
    <property type="nucleotide sequence ID" value="NC_018020.1"/>
</dbReference>
<dbReference type="NCBIfam" id="TIGR01710">
    <property type="entry name" value="typeII_sec_gspG"/>
    <property type="match status" value="1"/>
</dbReference>
<reference evidence="3 4" key="1">
    <citation type="submission" date="2012-06" db="EMBL/GenBank/DDBJ databases">
        <title>The complete chromosome of genome of Turneriella parva DSM 21527.</title>
        <authorList>
            <consortium name="US DOE Joint Genome Institute (JGI-PGF)"/>
            <person name="Lucas S."/>
            <person name="Han J."/>
            <person name="Lapidus A."/>
            <person name="Bruce D."/>
            <person name="Goodwin L."/>
            <person name="Pitluck S."/>
            <person name="Peters L."/>
            <person name="Kyrpides N."/>
            <person name="Mavromatis K."/>
            <person name="Ivanova N."/>
            <person name="Mikhailova N."/>
            <person name="Chertkov O."/>
            <person name="Detter J.C."/>
            <person name="Tapia R."/>
            <person name="Han C."/>
            <person name="Land M."/>
            <person name="Hauser L."/>
            <person name="Markowitz V."/>
            <person name="Cheng J.-F."/>
            <person name="Hugenholtz P."/>
            <person name="Woyke T."/>
            <person name="Wu D."/>
            <person name="Gronow S."/>
            <person name="Wellnitz S."/>
            <person name="Brambilla E."/>
            <person name="Klenk H.-P."/>
            <person name="Eisen J.A."/>
        </authorList>
    </citation>
    <scope>NUCLEOTIDE SEQUENCE [LARGE SCALE GENOMIC DNA]</scope>
    <source>
        <strain evidence="4">ATCC BAA-1111 / DSM 21527 / NCTC 11395 / H</strain>
    </source>
</reference>
<dbReference type="PATRIC" id="fig|869212.3.peg.3703"/>
<dbReference type="NCBIfam" id="TIGR02532">
    <property type="entry name" value="IV_pilin_GFxxxE"/>
    <property type="match status" value="1"/>
</dbReference>
<dbReference type="InterPro" id="IPR045584">
    <property type="entry name" value="Pilin-like"/>
</dbReference>
<dbReference type="Pfam" id="PF07963">
    <property type="entry name" value="N_methyl"/>
    <property type="match status" value="1"/>
</dbReference>
<keyword evidence="1" id="KW-0812">Transmembrane</keyword>
<dbReference type="InterPro" id="IPR013545">
    <property type="entry name" value="T2SS_protein-GspG_C"/>
</dbReference>